<dbReference type="InterPro" id="IPR036259">
    <property type="entry name" value="MFS_trans_sf"/>
</dbReference>
<evidence type="ECO:0000259" key="7">
    <source>
        <dbReference type="PROSITE" id="PS50850"/>
    </source>
</evidence>
<gene>
    <name evidence="8" type="ORF">DYB36_002603</name>
</gene>
<dbReference type="InterPro" id="IPR005829">
    <property type="entry name" value="Sugar_transporter_CS"/>
</dbReference>
<dbReference type="SUPFAM" id="SSF103473">
    <property type="entry name" value="MFS general substrate transporter"/>
    <property type="match status" value="1"/>
</dbReference>
<keyword evidence="4 6" id="KW-1133">Transmembrane helix</keyword>
<keyword evidence="2" id="KW-0813">Transport</keyword>
<protein>
    <recommendedName>
        <fullName evidence="7">Major facilitator superfamily (MFS) profile domain-containing protein</fullName>
    </recommendedName>
</protein>
<proteinExistence type="predicted"/>
<dbReference type="VEuPathDB" id="FungiDB:H257_13860"/>
<dbReference type="Proteomes" id="UP000265427">
    <property type="component" value="Unassembled WGS sequence"/>
</dbReference>
<dbReference type="GO" id="GO:0022857">
    <property type="term" value="F:transmembrane transporter activity"/>
    <property type="evidence" value="ECO:0007669"/>
    <property type="project" value="InterPro"/>
</dbReference>
<evidence type="ECO:0000256" key="5">
    <source>
        <dbReference type="ARBA" id="ARBA00023136"/>
    </source>
</evidence>
<dbReference type="PROSITE" id="PS00216">
    <property type="entry name" value="SUGAR_TRANSPORT_1"/>
    <property type="match status" value="1"/>
</dbReference>
<name>A0A397B8J2_APHAT</name>
<dbReference type="EMBL" id="QUSZ01004305">
    <property type="protein sequence ID" value="RHY14953.1"/>
    <property type="molecule type" value="Genomic_DNA"/>
</dbReference>
<dbReference type="Pfam" id="PF00083">
    <property type="entry name" value="Sugar_tr"/>
    <property type="match status" value="1"/>
</dbReference>
<feature type="transmembrane region" description="Helical" evidence="6">
    <location>
        <begin position="280"/>
        <end position="300"/>
    </location>
</feature>
<dbReference type="PROSITE" id="PS00217">
    <property type="entry name" value="SUGAR_TRANSPORT_2"/>
    <property type="match status" value="1"/>
</dbReference>
<keyword evidence="3 6" id="KW-0812">Transmembrane</keyword>
<feature type="transmembrane region" description="Helical" evidence="6">
    <location>
        <begin position="370"/>
        <end position="392"/>
    </location>
</feature>
<reference evidence="8 9" key="1">
    <citation type="submission" date="2018-08" db="EMBL/GenBank/DDBJ databases">
        <title>Aphanomyces genome sequencing and annotation.</title>
        <authorList>
            <person name="Minardi D."/>
            <person name="Oidtmann B."/>
            <person name="Van Der Giezen M."/>
            <person name="Studholme D.J."/>
        </authorList>
    </citation>
    <scope>NUCLEOTIDE SEQUENCE [LARGE SCALE GENOMIC DNA]</scope>
    <source>
        <strain evidence="8 9">Kv</strain>
    </source>
</reference>
<evidence type="ECO:0000256" key="6">
    <source>
        <dbReference type="SAM" id="Phobius"/>
    </source>
</evidence>
<feature type="transmembrane region" description="Helical" evidence="6">
    <location>
        <begin position="191"/>
        <end position="208"/>
    </location>
</feature>
<feature type="transmembrane region" description="Helical" evidence="6">
    <location>
        <begin position="345"/>
        <end position="364"/>
    </location>
</feature>
<keyword evidence="5 6" id="KW-0472">Membrane</keyword>
<sequence length="500" mass="54177">MADVRSITQRLDSLPLTGFLSISVHYWGLLFKAGLGWAFDAMDVFLFTYLGAATGGNGGGIKELQPTAHEKGLLGSASFAGSLFGSLIFGQLADVYGRKNMFAVTLLIFMAGTLLCGTANDVGTMLAFRFIAGFGLGGELPVASALVQELVPTAVRGRIIVILESFWSVGCMIAVLMGFELVKHVSWRTVFYLSCIPAVWAIVIRLWVPESPKWLASVGRTAEADAIVTKIEASHGVVSKSDGDKADVAATSGDDAGWSALNPLDRLCILFRGEFLVRTIVLWTVWIGIAFSYYAIYVWLPVLRSKEKGGYNISGSTWEIFFIVFWQFPGYLSAAYLVEIIGRKITLVAYLFGSFVSALAFGYVENNQVNLLVTGAFMSWFMLGAWGALYAYTPENYPTAIRATGCSYPNGFSRIGAIAGPYVMPLMLDAKWSSTTIMWVAGGAPMIFVALVLLAFGFETRGQDVEVCPRIEAYLKAKAGIAVPSKDTVATPGPDNFEMK</sequence>
<feature type="transmembrane region" description="Helical" evidence="6">
    <location>
        <begin position="159"/>
        <end position="179"/>
    </location>
</feature>
<dbReference type="PANTHER" id="PTHR23511">
    <property type="entry name" value="SYNAPTIC VESICLE GLYCOPROTEIN 2"/>
    <property type="match status" value="1"/>
</dbReference>
<feature type="transmembrane region" description="Helical" evidence="6">
    <location>
        <begin position="437"/>
        <end position="458"/>
    </location>
</feature>
<feature type="transmembrane region" description="Helical" evidence="6">
    <location>
        <begin position="72"/>
        <end position="89"/>
    </location>
</feature>
<feature type="domain" description="Major facilitator superfamily (MFS) profile" evidence="7">
    <location>
        <begin position="29"/>
        <end position="461"/>
    </location>
</feature>
<feature type="transmembrane region" description="Helical" evidence="6">
    <location>
        <begin position="29"/>
        <end position="52"/>
    </location>
</feature>
<comment type="caution">
    <text evidence="8">The sequence shown here is derived from an EMBL/GenBank/DDBJ whole genome shotgun (WGS) entry which is preliminary data.</text>
</comment>
<comment type="subcellular location">
    <subcellularLocation>
        <location evidence="1">Membrane</location>
        <topology evidence="1">Multi-pass membrane protein</topology>
    </subcellularLocation>
</comment>
<feature type="transmembrane region" description="Helical" evidence="6">
    <location>
        <begin position="126"/>
        <end position="147"/>
    </location>
</feature>
<dbReference type="InterPro" id="IPR005828">
    <property type="entry name" value="MFS_sugar_transport-like"/>
</dbReference>
<evidence type="ECO:0000313" key="8">
    <source>
        <dbReference type="EMBL" id="RHY14953.1"/>
    </source>
</evidence>
<evidence type="ECO:0000256" key="2">
    <source>
        <dbReference type="ARBA" id="ARBA00022448"/>
    </source>
</evidence>
<accession>A0A397B8J2</accession>
<evidence type="ECO:0000256" key="3">
    <source>
        <dbReference type="ARBA" id="ARBA00022692"/>
    </source>
</evidence>
<dbReference type="Gene3D" id="1.20.1250.20">
    <property type="entry name" value="MFS general substrate transporter like domains"/>
    <property type="match status" value="1"/>
</dbReference>
<dbReference type="PROSITE" id="PS50850">
    <property type="entry name" value="MFS"/>
    <property type="match status" value="1"/>
</dbReference>
<evidence type="ECO:0000256" key="1">
    <source>
        <dbReference type="ARBA" id="ARBA00004141"/>
    </source>
</evidence>
<dbReference type="PANTHER" id="PTHR23511:SF5">
    <property type="entry name" value="MAJOR FACILITATOR-TYPE TRANSPORTER HXNZ-RELATED"/>
    <property type="match status" value="1"/>
</dbReference>
<evidence type="ECO:0000313" key="9">
    <source>
        <dbReference type="Proteomes" id="UP000265427"/>
    </source>
</evidence>
<dbReference type="CDD" id="cd17316">
    <property type="entry name" value="MFS_SV2_like"/>
    <property type="match status" value="1"/>
</dbReference>
<dbReference type="GO" id="GO:0016020">
    <property type="term" value="C:membrane"/>
    <property type="evidence" value="ECO:0007669"/>
    <property type="project" value="UniProtKB-SubCell"/>
</dbReference>
<dbReference type="AlphaFoldDB" id="A0A397B8J2"/>
<feature type="transmembrane region" description="Helical" evidence="6">
    <location>
        <begin position="101"/>
        <end position="120"/>
    </location>
</feature>
<organism evidence="8 9">
    <name type="scientific">Aphanomyces astaci</name>
    <name type="common">Crayfish plague agent</name>
    <dbReference type="NCBI Taxonomy" id="112090"/>
    <lineage>
        <taxon>Eukaryota</taxon>
        <taxon>Sar</taxon>
        <taxon>Stramenopiles</taxon>
        <taxon>Oomycota</taxon>
        <taxon>Saprolegniomycetes</taxon>
        <taxon>Saprolegniales</taxon>
        <taxon>Verrucalvaceae</taxon>
        <taxon>Aphanomyces</taxon>
    </lineage>
</organism>
<dbReference type="InterPro" id="IPR020846">
    <property type="entry name" value="MFS_dom"/>
</dbReference>
<evidence type="ECO:0000256" key="4">
    <source>
        <dbReference type="ARBA" id="ARBA00022989"/>
    </source>
</evidence>